<evidence type="ECO:0000256" key="1">
    <source>
        <dbReference type="SAM" id="MobiDB-lite"/>
    </source>
</evidence>
<name>G0R353_ICHMU</name>
<keyword evidence="3" id="KW-1185">Reference proteome</keyword>
<protein>
    <submittedName>
        <fullName evidence="2">Uncharacterized protein</fullName>
    </submittedName>
</protein>
<accession>G0R353</accession>
<organism evidence="2 3">
    <name type="scientific">Ichthyophthirius multifiliis</name>
    <name type="common">White spot disease agent</name>
    <name type="synonym">Ich</name>
    <dbReference type="NCBI Taxonomy" id="5932"/>
    <lineage>
        <taxon>Eukaryota</taxon>
        <taxon>Sar</taxon>
        <taxon>Alveolata</taxon>
        <taxon>Ciliophora</taxon>
        <taxon>Intramacronucleata</taxon>
        <taxon>Oligohymenophorea</taxon>
        <taxon>Hymenostomatida</taxon>
        <taxon>Ophryoglenina</taxon>
        <taxon>Ichthyophthirius</taxon>
    </lineage>
</organism>
<dbReference type="AlphaFoldDB" id="G0R353"/>
<dbReference type="Proteomes" id="UP000008983">
    <property type="component" value="Unassembled WGS sequence"/>
</dbReference>
<dbReference type="InParanoid" id="G0R353"/>
<evidence type="ECO:0000313" key="3">
    <source>
        <dbReference type="Proteomes" id="UP000008983"/>
    </source>
</evidence>
<dbReference type="EMBL" id="GL984292">
    <property type="protein sequence ID" value="EGR28102.1"/>
    <property type="molecule type" value="Genomic_DNA"/>
</dbReference>
<gene>
    <name evidence="2" type="ORF">IMG5_183240</name>
</gene>
<evidence type="ECO:0000313" key="2">
    <source>
        <dbReference type="EMBL" id="EGR28102.1"/>
    </source>
</evidence>
<sequence>MIPKIPTQHPSPIGKATSHPNSSNRGTMGIKYIPISILQIKTKYIFEEQSDKWKNRRDIAPNMIYIDIYSLYFLYLFDKYPPIMEPKIPPIGNAHSIIVECWPSKPNGDIQQPTEVAKPHIEPTINAYQPDIRRQFLFFIKC</sequence>
<dbReference type="GeneID" id="14904175"/>
<reference evidence="2 3" key="1">
    <citation type="submission" date="2011-07" db="EMBL/GenBank/DDBJ databases">
        <authorList>
            <person name="Coyne R."/>
            <person name="Brami D."/>
            <person name="Johnson J."/>
            <person name="Hostetler J."/>
            <person name="Hannick L."/>
            <person name="Clark T."/>
            <person name="Cassidy-Hanley D."/>
            <person name="Inman J."/>
        </authorList>
    </citation>
    <scope>NUCLEOTIDE SEQUENCE [LARGE SCALE GENOMIC DNA]</scope>
    <source>
        <strain evidence="2 3">G5</strain>
    </source>
</reference>
<dbReference type="RefSeq" id="XP_004027447.1">
    <property type="nucleotide sequence ID" value="XM_004027398.1"/>
</dbReference>
<proteinExistence type="predicted"/>
<feature type="region of interest" description="Disordered" evidence="1">
    <location>
        <begin position="1"/>
        <end position="25"/>
    </location>
</feature>